<dbReference type="InterPro" id="IPR003661">
    <property type="entry name" value="HisK_dim/P_dom"/>
</dbReference>
<dbReference type="PRINTS" id="PR00344">
    <property type="entry name" value="BCTRLSENSOR"/>
</dbReference>
<evidence type="ECO:0000256" key="4">
    <source>
        <dbReference type="ARBA" id="ARBA00022553"/>
    </source>
</evidence>
<gene>
    <name evidence="14" type="ORF">GCM10009613_08440</name>
</gene>
<feature type="domain" description="HAMP" evidence="13">
    <location>
        <begin position="184"/>
        <end position="237"/>
    </location>
</feature>
<evidence type="ECO:0000313" key="15">
    <source>
        <dbReference type="Proteomes" id="UP001501414"/>
    </source>
</evidence>
<dbReference type="EMBL" id="BAAAJK010000004">
    <property type="protein sequence ID" value="GAA1381794.1"/>
    <property type="molecule type" value="Genomic_DNA"/>
</dbReference>
<evidence type="ECO:0000256" key="8">
    <source>
        <dbReference type="ARBA" id="ARBA00022989"/>
    </source>
</evidence>
<organism evidence="14 15">
    <name type="scientific">Pseudonocardia kongjuensis</name>
    <dbReference type="NCBI Taxonomy" id="102227"/>
    <lineage>
        <taxon>Bacteria</taxon>
        <taxon>Bacillati</taxon>
        <taxon>Actinomycetota</taxon>
        <taxon>Actinomycetes</taxon>
        <taxon>Pseudonocardiales</taxon>
        <taxon>Pseudonocardiaceae</taxon>
        <taxon>Pseudonocardia</taxon>
    </lineage>
</organism>
<keyword evidence="5" id="KW-0808">Transferase</keyword>
<dbReference type="InterPro" id="IPR036890">
    <property type="entry name" value="HATPase_C_sf"/>
</dbReference>
<dbReference type="Pfam" id="PF00672">
    <property type="entry name" value="HAMP"/>
    <property type="match status" value="1"/>
</dbReference>
<dbReference type="SMART" id="SM00387">
    <property type="entry name" value="HATPase_c"/>
    <property type="match status" value="1"/>
</dbReference>
<accession>A0ABP4I5D4</accession>
<evidence type="ECO:0000256" key="3">
    <source>
        <dbReference type="ARBA" id="ARBA00012438"/>
    </source>
</evidence>
<evidence type="ECO:0000313" key="14">
    <source>
        <dbReference type="EMBL" id="GAA1381794.1"/>
    </source>
</evidence>
<dbReference type="CDD" id="cd06225">
    <property type="entry name" value="HAMP"/>
    <property type="match status" value="1"/>
</dbReference>
<evidence type="ECO:0000256" key="1">
    <source>
        <dbReference type="ARBA" id="ARBA00000085"/>
    </source>
</evidence>
<dbReference type="PROSITE" id="PS50885">
    <property type="entry name" value="HAMP"/>
    <property type="match status" value="1"/>
</dbReference>
<dbReference type="InterPro" id="IPR050428">
    <property type="entry name" value="TCS_sensor_his_kinase"/>
</dbReference>
<dbReference type="Pfam" id="PF02518">
    <property type="entry name" value="HATPase_c"/>
    <property type="match status" value="1"/>
</dbReference>
<dbReference type="Pfam" id="PF00512">
    <property type="entry name" value="HisKA"/>
    <property type="match status" value="1"/>
</dbReference>
<dbReference type="SMART" id="SM00304">
    <property type="entry name" value="HAMP"/>
    <property type="match status" value="1"/>
</dbReference>
<dbReference type="InterPro" id="IPR004358">
    <property type="entry name" value="Sig_transdc_His_kin-like_C"/>
</dbReference>
<keyword evidence="6 11" id="KW-0812">Transmembrane</keyword>
<dbReference type="Gene3D" id="3.30.565.10">
    <property type="entry name" value="Histidine kinase-like ATPase, C-terminal domain"/>
    <property type="match status" value="1"/>
</dbReference>
<name>A0ABP4I5D4_9PSEU</name>
<evidence type="ECO:0000259" key="12">
    <source>
        <dbReference type="PROSITE" id="PS50109"/>
    </source>
</evidence>
<keyword evidence="9" id="KW-0902">Two-component regulatory system</keyword>
<comment type="subcellular location">
    <subcellularLocation>
        <location evidence="2">Cell membrane</location>
    </subcellularLocation>
</comment>
<evidence type="ECO:0000256" key="5">
    <source>
        <dbReference type="ARBA" id="ARBA00022679"/>
    </source>
</evidence>
<dbReference type="GO" id="GO:0016301">
    <property type="term" value="F:kinase activity"/>
    <property type="evidence" value="ECO:0007669"/>
    <property type="project" value="UniProtKB-KW"/>
</dbReference>
<keyword evidence="15" id="KW-1185">Reference proteome</keyword>
<evidence type="ECO:0000256" key="6">
    <source>
        <dbReference type="ARBA" id="ARBA00022692"/>
    </source>
</evidence>
<reference evidence="15" key="1">
    <citation type="journal article" date="2019" name="Int. J. Syst. Evol. Microbiol.">
        <title>The Global Catalogue of Microorganisms (GCM) 10K type strain sequencing project: providing services to taxonomists for standard genome sequencing and annotation.</title>
        <authorList>
            <consortium name="The Broad Institute Genomics Platform"/>
            <consortium name="The Broad Institute Genome Sequencing Center for Infectious Disease"/>
            <person name="Wu L."/>
            <person name="Ma J."/>
        </authorList>
    </citation>
    <scope>NUCLEOTIDE SEQUENCE [LARGE SCALE GENOMIC DNA]</scope>
    <source>
        <strain evidence="15">JCM 11896</strain>
    </source>
</reference>
<dbReference type="Gene3D" id="1.10.287.130">
    <property type="match status" value="1"/>
</dbReference>
<keyword evidence="7 14" id="KW-0418">Kinase</keyword>
<evidence type="ECO:0000256" key="9">
    <source>
        <dbReference type="ARBA" id="ARBA00023012"/>
    </source>
</evidence>
<dbReference type="InterPro" id="IPR003594">
    <property type="entry name" value="HATPase_dom"/>
</dbReference>
<comment type="caution">
    <text evidence="14">The sequence shown here is derived from an EMBL/GenBank/DDBJ whole genome shotgun (WGS) entry which is preliminary data.</text>
</comment>
<keyword evidence="4" id="KW-0597">Phosphoprotein</keyword>
<dbReference type="PANTHER" id="PTHR45436:SF5">
    <property type="entry name" value="SENSOR HISTIDINE KINASE TRCS"/>
    <property type="match status" value="1"/>
</dbReference>
<dbReference type="CDD" id="cd00075">
    <property type="entry name" value="HATPase"/>
    <property type="match status" value="1"/>
</dbReference>
<dbReference type="SUPFAM" id="SSF47384">
    <property type="entry name" value="Homodimeric domain of signal transducing histidine kinase"/>
    <property type="match status" value="1"/>
</dbReference>
<dbReference type="InterPro" id="IPR005467">
    <property type="entry name" value="His_kinase_dom"/>
</dbReference>
<dbReference type="RefSeq" id="WP_344018412.1">
    <property type="nucleotide sequence ID" value="NZ_BAAAJK010000004.1"/>
</dbReference>
<dbReference type="SUPFAM" id="SSF55874">
    <property type="entry name" value="ATPase domain of HSP90 chaperone/DNA topoisomerase II/histidine kinase"/>
    <property type="match status" value="1"/>
</dbReference>
<dbReference type="Gene3D" id="6.10.340.10">
    <property type="match status" value="1"/>
</dbReference>
<dbReference type="PANTHER" id="PTHR45436">
    <property type="entry name" value="SENSOR HISTIDINE KINASE YKOH"/>
    <property type="match status" value="1"/>
</dbReference>
<protein>
    <recommendedName>
        <fullName evidence="3">histidine kinase</fullName>
        <ecNumber evidence="3">2.7.13.3</ecNumber>
    </recommendedName>
</protein>
<evidence type="ECO:0000256" key="10">
    <source>
        <dbReference type="ARBA" id="ARBA00023136"/>
    </source>
</evidence>
<dbReference type="SUPFAM" id="SSF158472">
    <property type="entry name" value="HAMP domain-like"/>
    <property type="match status" value="1"/>
</dbReference>
<dbReference type="PROSITE" id="PS50109">
    <property type="entry name" value="HIS_KIN"/>
    <property type="match status" value="1"/>
</dbReference>
<dbReference type="SMART" id="SM00388">
    <property type="entry name" value="HisKA"/>
    <property type="match status" value="1"/>
</dbReference>
<evidence type="ECO:0000259" key="13">
    <source>
        <dbReference type="PROSITE" id="PS50885"/>
    </source>
</evidence>
<evidence type="ECO:0000256" key="2">
    <source>
        <dbReference type="ARBA" id="ARBA00004236"/>
    </source>
</evidence>
<proteinExistence type="predicted"/>
<dbReference type="Proteomes" id="UP001501414">
    <property type="component" value="Unassembled WGS sequence"/>
</dbReference>
<comment type="catalytic activity">
    <reaction evidence="1">
        <text>ATP + protein L-histidine = ADP + protein N-phospho-L-histidine.</text>
        <dbReference type="EC" id="2.7.13.3"/>
    </reaction>
</comment>
<keyword evidence="10 11" id="KW-0472">Membrane</keyword>
<dbReference type="EC" id="2.7.13.3" evidence="3"/>
<evidence type="ECO:0000256" key="11">
    <source>
        <dbReference type="SAM" id="Phobius"/>
    </source>
</evidence>
<keyword evidence="8 11" id="KW-1133">Transmembrane helix</keyword>
<dbReference type="InterPro" id="IPR036097">
    <property type="entry name" value="HisK_dim/P_sf"/>
</dbReference>
<evidence type="ECO:0000256" key="7">
    <source>
        <dbReference type="ARBA" id="ARBA00022777"/>
    </source>
</evidence>
<dbReference type="InterPro" id="IPR003660">
    <property type="entry name" value="HAMP_dom"/>
</dbReference>
<sequence length="458" mass="47810">MRRRLLVVLSLFSLLTMTAFVVPLLDERATARAQVLTMSRAHDLDRFVALAALNAERDELCAELERSVRRHAELYGEGVLVVDALRRPVVWSGLSPDAPGVDAALNAALRNEPSAVPARVTPFDDEPVLMWQPVGTGSRADGAVLLQVDPSRAAADVTVAWSLVLLGALAAALAFAALALAVARWVLRPVDALAEGVGALAAGRAGEQIAVSEGPAELRELSESFNRMSASVRAGAEEQQRLVADASHQIRNPLAALRLRVDGLETHVDGDGRSAYDSTLNEVDRLERLLDGMLGLASAEATASAVAAGSDGGSRCDVGEVAAGRVDAWRPAADAAEVALLGDGEDALVTGWPAGDLEQVLDVLLDNAIRHTGPGTTVRVRWTGTGSTIAVSVADDGPGLSEGDLASARQRFWQGRSSGGSGLGLAIADRLVRARDGELTLGPAPRGGLLATVTLGRR</sequence>
<feature type="domain" description="Histidine kinase" evidence="12">
    <location>
        <begin position="245"/>
        <end position="458"/>
    </location>
</feature>
<dbReference type="CDD" id="cd00082">
    <property type="entry name" value="HisKA"/>
    <property type="match status" value="1"/>
</dbReference>
<feature type="transmembrane region" description="Helical" evidence="11">
    <location>
        <begin position="159"/>
        <end position="183"/>
    </location>
</feature>